<protein>
    <submittedName>
        <fullName evidence="9">Uncharacterized protein</fullName>
    </submittedName>
</protein>
<keyword evidence="4" id="KW-0788">Thiol protease</keyword>
<dbReference type="InterPro" id="IPR000668">
    <property type="entry name" value="Peptidase_C1A_C"/>
</dbReference>
<dbReference type="PROSITE" id="PS00640">
    <property type="entry name" value="THIOL_PROTEASE_ASN"/>
    <property type="match status" value="1"/>
</dbReference>
<dbReference type="Proteomes" id="UP000887578">
    <property type="component" value="Unplaced"/>
</dbReference>
<comment type="similarity">
    <text evidence="1">Belongs to the peptidase C1 family.</text>
</comment>
<evidence type="ECO:0000313" key="9">
    <source>
        <dbReference type="WBParaSite" id="PDA_v2.g10011.t1"/>
    </source>
</evidence>
<dbReference type="SMART" id="SM00198">
    <property type="entry name" value="SCP"/>
    <property type="match status" value="1"/>
</dbReference>
<keyword evidence="3" id="KW-0378">Hydrolase</keyword>
<evidence type="ECO:0000256" key="4">
    <source>
        <dbReference type="ARBA" id="ARBA00022807"/>
    </source>
</evidence>
<dbReference type="Pfam" id="PF00112">
    <property type="entry name" value="Peptidase_C1"/>
    <property type="match status" value="1"/>
</dbReference>
<feature type="signal peptide" evidence="5">
    <location>
        <begin position="1"/>
        <end position="19"/>
    </location>
</feature>
<dbReference type="CDD" id="cd05380">
    <property type="entry name" value="CAP_euk"/>
    <property type="match status" value="1"/>
</dbReference>
<dbReference type="PRINTS" id="PR00705">
    <property type="entry name" value="PAPAIN"/>
</dbReference>
<dbReference type="Gene3D" id="3.40.33.10">
    <property type="entry name" value="CAP"/>
    <property type="match status" value="1"/>
</dbReference>
<dbReference type="PROSITE" id="PS00139">
    <property type="entry name" value="THIOL_PROTEASE_CYS"/>
    <property type="match status" value="1"/>
</dbReference>
<evidence type="ECO:0000259" key="6">
    <source>
        <dbReference type="SMART" id="SM00198"/>
    </source>
</evidence>
<evidence type="ECO:0000256" key="5">
    <source>
        <dbReference type="SAM" id="SignalP"/>
    </source>
</evidence>
<dbReference type="AlphaFoldDB" id="A0A914NYQ7"/>
<dbReference type="Gene3D" id="3.90.70.10">
    <property type="entry name" value="Cysteine proteinases"/>
    <property type="match status" value="1"/>
</dbReference>
<feature type="chain" id="PRO_5037066105" evidence="5">
    <location>
        <begin position="20"/>
        <end position="554"/>
    </location>
</feature>
<dbReference type="SUPFAM" id="SSF55797">
    <property type="entry name" value="PR-1-like"/>
    <property type="match status" value="1"/>
</dbReference>
<dbReference type="WBParaSite" id="PDA_v2.g10011.t1">
    <property type="protein sequence ID" value="PDA_v2.g10011.t1"/>
    <property type="gene ID" value="PDA_v2.g10011"/>
</dbReference>
<accession>A0A914NYQ7</accession>
<evidence type="ECO:0000256" key="1">
    <source>
        <dbReference type="ARBA" id="ARBA00008455"/>
    </source>
</evidence>
<feature type="domain" description="Peptidase C1A papain C-terminal" evidence="7">
    <location>
        <begin position="125"/>
        <end position="331"/>
    </location>
</feature>
<evidence type="ECO:0000256" key="3">
    <source>
        <dbReference type="ARBA" id="ARBA00022801"/>
    </source>
</evidence>
<dbReference type="InterPro" id="IPR038765">
    <property type="entry name" value="Papain-like_cys_pep_sf"/>
</dbReference>
<dbReference type="GO" id="GO:0006508">
    <property type="term" value="P:proteolysis"/>
    <property type="evidence" value="ECO:0007669"/>
    <property type="project" value="UniProtKB-KW"/>
</dbReference>
<keyword evidence="2" id="KW-0645">Protease</keyword>
<dbReference type="InterPro" id="IPR025661">
    <property type="entry name" value="Pept_asp_AS"/>
</dbReference>
<proteinExistence type="inferred from homology"/>
<dbReference type="InterPro" id="IPR039417">
    <property type="entry name" value="Peptidase_C1A_papain-like"/>
</dbReference>
<dbReference type="SUPFAM" id="SSF54001">
    <property type="entry name" value="Cysteine proteinases"/>
    <property type="match status" value="1"/>
</dbReference>
<sequence length="554" mass="61228">MVSYTSVLIFLTLVSFSFAAGWFDDIRQFFNRTDPENDNEEFSKLLSKFKFRLNGTLDQRMENYRRAKKRISEFAAKHKKAKFGVNKFSLMSDDEQKNFLGVDLSSIDTKTRAERSPLPLSDAPVPTSLDYRTLGKVTPVKDQRRCGSCWAFTAVAAMESQYLLQYNETLDLSEQDLVDCYKKSCGGGDVTYALKYITANGITNEACRPYNGSAGTCDITCNSQKYFIEGYHKFGKDESLFAEMLAKYGPATMIFHVPREMMSYESGILDFPSEACKAVAIGGHAVLIVGYTPEYWIAKNSWGDDWGENGFFRFKRGQNFCGMTSQVAAPYLNASKPLPSTLATTTTTKAPTTTTLPMTGCSQGNGVTTFTNEQRFQILDWFNTARSQTIKGQYVMKNGELSPTGRDMNMLTYNCSMEAALQTYADTCDSSATPSSIFQYSMKFGYKASINESFSKGLPPMYAFTATPSDALVTPAVTGKARFAYADATSIACAYTNSPTCFSATTKTVLVCGITPVQKETEPLYFMGTPCSQNSHCTKSGVDKCNVALGLCYA</sequence>
<evidence type="ECO:0000313" key="8">
    <source>
        <dbReference type="Proteomes" id="UP000887578"/>
    </source>
</evidence>
<keyword evidence="5" id="KW-0732">Signal</keyword>
<dbReference type="InterPro" id="IPR000169">
    <property type="entry name" value="Pept_cys_AS"/>
</dbReference>
<dbReference type="InterPro" id="IPR013128">
    <property type="entry name" value="Peptidase_C1A"/>
</dbReference>
<dbReference type="GO" id="GO:0008234">
    <property type="term" value="F:cysteine-type peptidase activity"/>
    <property type="evidence" value="ECO:0007669"/>
    <property type="project" value="UniProtKB-KW"/>
</dbReference>
<dbReference type="SMART" id="SM00645">
    <property type="entry name" value="Pept_C1"/>
    <property type="match status" value="1"/>
</dbReference>
<dbReference type="PANTHER" id="PTHR12411">
    <property type="entry name" value="CYSTEINE PROTEASE FAMILY C1-RELATED"/>
    <property type="match status" value="1"/>
</dbReference>
<evidence type="ECO:0000259" key="7">
    <source>
        <dbReference type="SMART" id="SM00645"/>
    </source>
</evidence>
<evidence type="ECO:0000256" key="2">
    <source>
        <dbReference type="ARBA" id="ARBA00022670"/>
    </source>
</evidence>
<keyword evidence="8" id="KW-1185">Reference proteome</keyword>
<organism evidence="8 9">
    <name type="scientific">Panagrolaimus davidi</name>
    <dbReference type="NCBI Taxonomy" id="227884"/>
    <lineage>
        <taxon>Eukaryota</taxon>
        <taxon>Metazoa</taxon>
        <taxon>Ecdysozoa</taxon>
        <taxon>Nematoda</taxon>
        <taxon>Chromadorea</taxon>
        <taxon>Rhabditida</taxon>
        <taxon>Tylenchina</taxon>
        <taxon>Panagrolaimomorpha</taxon>
        <taxon>Panagrolaimoidea</taxon>
        <taxon>Panagrolaimidae</taxon>
        <taxon>Panagrolaimus</taxon>
    </lineage>
</organism>
<dbReference type="InterPro" id="IPR014044">
    <property type="entry name" value="CAP_dom"/>
</dbReference>
<name>A0A914NYQ7_9BILA</name>
<feature type="domain" description="SCP" evidence="6">
    <location>
        <begin position="373"/>
        <end position="500"/>
    </location>
</feature>
<dbReference type="CDD" id="cd02248">
    <property type="entry name" value="Peptidase_C1A"/>
    <property type="match status" value="1"/>
</dbReference>
<dbReference type="InterPro" id="IPR035940">
    <property type="entry name" value="CAP_sf"/>
</dbReference>
<reference evidence="9" key="1">
    <citation type="submission" date="2022-11" db="UniProtKB">
        <authorList>
            <consortium name="WormBaseParasite"/>
        </authorList>
    </citation>
    <scope>IDENTIFICATION</scope>
</reference>